<keyword evidence="2" id="KW-0732">Signal</keyword>
<evidence type="ECO:0000256" key="3">
    <source>
        <dbReference type="SAM" id="MobiDB-lite"/>
    </source>
</evidence>
<evidence type="ECO:0000259" key="5">
    <source>
        <dbReference type="PROSITE" id="PS51677"/>
    </source>
</evidence>
<keyword evidence="4" id="KW-0812">Transmembrane</keyword>
<reference evidence="6 7" key="1">
    <citation type="journal article" date="2019" name="Int. J. Syst. Evol. Microbiol.">
        <title>Clostridium fermenticellae sp. nov., isolated from the mud in a fermentation cellar for the production of the Chinese liquor, baijiu.</title>
        <authorList>
            <person name="Xu P.X."/>
            <person name="Chai L.J."/>
            <person name="Qiu T."/>
            <person name="Zhang X.J."/>
            <person name="Lu Z.M."/>
            <person name="Xiao C."/>
            <person name="Wang S.T."/>
            <person name="Shen C.H."/>
            <person name="Shi J.S."/>
            <person name="Xu Z.H."/>
        </authorList>
    </citation>
    <scope>NUCLEOTIDE SEQUENCE [LARGE SCALE GENOMIC DNA]</scope>
    <source>
        <strain evidence="6 7">JN500901</strain>
    </source>
</reference>
<dbReference type="EMBL" id="CP032416">
    <property type="protein sequence ID" value="AYD39125.1"/>
    <property type="molecule type" value="Genomic_DNA"/>
</dbReference>
<comment type="subcellular location">
    <subcellularLocation>
        <location evidence="1">Secreted</location>
    </subcellularLocation>
</comment>
<dbReference type="RefSeq" id="WP_119969836.1">
    <property type="nucleotide sequence ID" value="NZ_CP032416.1"/>
</dbReference>
<feature type="region of interest" description="Disordered" evidence="3">
    <location>
        <begin position="35"/>
        <end position="61"/>
    </location>
</feature>
<feature type="domain" description="NodB homology" evidence="5">
    <location>
        <begin position="129"/>
        <end position="294"/>
    </location>
</feature>
<protein>
    <submittedName>
        <fullName evidence="6">Polysaccharide deacetylase family protein</fullName>
    </submittedName>
</protein>
<sequence>MRLKNKVIFLILGIILIAGVFTYYFNNEKLTSQKKTQVISKNQEKKIPQENKKKRNKPREFQNTQLIYNDKSIPVLMYHSIDYEKNNELRVPKEQFRQQMKYLKDNGYTTLTLDEFYNFLINNKPVPLKSIIVTLDDGYKDNYINAYKILKEFGFNATVFVITSTIDKDGSYLTSSELKEMDQNGFDVESHTVNHDKLNELTYEKQYRTLKDSRECIEKILNKQVKYIAYPFGKFNNYTQKATVDAGYIMAFTTNSGWANKGQGTYKLNRVYISANHDINEFIRRITNAKYNLN</sequence>
<dbReference type="Proteomes" id="UP000266301">
    <property type="component" value="Chromosome"/>
</dbReference>
<dbReference type="Gene3D" id="3.20.20.370">
    <property type="entry name" value="Glycoside hydrolase/deacetylase"/>
    <property type="match status" value="1"/>
</dbReference>
<dbReference type="GO" id="GO:0016810">
    <property type="term" value="F:hydrolase activity, acting on carbon-nitrogen (but not peptide) bonds"/>
    <property type="evidence" value="ECO:0007669"/>
    <property type="project" value="InterPro"/>
</dbReference>
<dbReference type="GO" id="GO:0005975">
    <property type="term" value="P:carbohydrate metabolic process"/>
    <property type="evidence" value="ECO:0007669"/>
    <property type="project" value="InterPro"/>
</dbReference>
<proteinExistence type="predicted"/>
<accession>A0A386H0G5</accession>
<gene>
    <name evidence="6" type="ORF">D4Z93_00510</name>
</gene>
<keyword evidence="4" id="KW-1133">Transmembrane helix</keyword>
<dbReference type="KEGG" id="cfer:D4Z93_00510"/>
<feature type="transmembrane region" description="Helical" evidence="4">
    <location>
        <begin position="7"/>
        <end position="25"/>
    </location>
</feature>
<organism evidence="6 7">
    <name type="scientific">Clostridium fermenticellae</name>
    <dbReference type="NCBI Taxonomy" id="2068654"/>
    <lineage>
        <taxon>Bacteria</taxon>
        <taxon>Bacillati</taxon>
        <taxon>Bacillota</taxon>
        <taxon>Clostridia</taxon>
        <taxon>Eubacteriales</taxon>
        <taxon>Clostridiaceae</taxon>
        <taxon>Clostridium</taxon>
    </lineage>
</organism>
<dbReference type="CDD" id="cd10918">
    <property type="entry name" value="CE4_NodB_like_5s_6s"/>
    <property type="match status" value="1"/>
</dbReference>
<feature type="compositionally biased region" description="Basic and acidic residues" evidence="3">
    <location>
        <begin position="42"/>
        <end position="51"/>
    </location>
</feature>
<dbReference type="AlphaFoldDB" id="A0A386H0G5"/>
<dbReference type="GO" id="GO:0005576">
    <property type="term" value="C:extracellular region"/>
    <property type="evidence" value="ECO:0007669"/>
    <property type="project" value="UniProtKB-SubCell"/>
</dbReference>
<evidence type="ECO:0000313" key="6">
    <source>
        <dbReference type="EMBL" id="AYD39125.1"/>
    </source>
</evidence>
<evidence type="ECO:0000256" key="1">
    <source>
        <dbReference type="ARBA" id="ARBA00004613"/>
    </source>
</evidence>
<dbReference type="InterPro" id="IPR002509">
    <property type="entry name" value="NODB_dom"/>
</dbReference>
<evidence type="ECO:0000313" key="7">
    <source>
        <dbReference type="Proteomes" id="UP000266301"/>
    </source>
</evidence>
<dbReference type="PROSITE" id="PS51677">
    <property type="entry name" value="NODB"/>
    <property type="match status" value="1"/>
</dbReference>
<name>A0A386H0G5_9CLOT</name>
<dbReference type="OrthoDB" id="9778320at2"/>
<evidence type="ECO:0000256" key="4">
    <source>
        <dbReference type="SAM" id="Phobius"/>
    </source>
</evidence>
<dbReference type="SUPFAM" id="SSF88713">
    <property type="entry name" value="Glycoside hydrolase/deacetylase"/>
    <property type="match status" value="1"/>
</dbReference>
<keyword evidence="4" id="KW-0472">Membrane</keyword>
<dbReference type="InterPro" id="IPR011330">
    <property type="entry name" value="Glyco_hydro/deAcase_b/a-brl"/>
</dbReference>
<evidence type="ECO:0000256" key="2">
    <source>
        <dbReference type="ARBA" id="ARBA00022729"/>
    </source>
</evidence>
<dbReference type="PANTHER" id="PTHR34216:SF3">
    <property type="entry name" value="POLY-BETA-1,6-N-ACETYL-D-GLUCOSAMINE N-DEACETYLASE"/>
    <property type="match status" value="1"/>
</dbReference>
<dbReference type="InterPro" id="IPR051398">
    <property type="entry name" value="Polysacch_Deacetylase"/>
</dbReference>
<dbReference type="PANTHER" id="PTHR34216">
    <property type="match status" value="1"/>
</dbReference>
<keyword evidence="7" id="KW-1185">Reference proteome</keyword>
<dbReference type="Pfam" id="PF01522">
    <property type="entry name" value="Polysacc_deac_1"/>
    <property type="match status" value="1"/>
</dbReference>